<dbReference type="PANTHER" id="PTHR23507:SF32">
    <property type="entry name" value="SI:DKEY-5G14.1"/>
    <property type="match status" value="1"/>
</dbReference>
<comment type="similarity">
    <text evidence="5">Belongs to the major facilitator superfamily. SLC46A family.</text>
</comment>
<evidence type="ECO:0000256" key="4">
    <source>
        <dbReference type="ARBA" id="ARBA00023136"/>
    </source>
</evidence>
<gene>
    <name evidence="7" type="ORF">NHX12_010405</name>
</gene>
<evidence type="ECO:0000256" key="3">
    <source>
        <dbReference type="ARBA" id="ARBA00022989"/>
    </source>
</evidence>
<sequence>MKGFFFLVEPVVALFAFAAFLVYPLVQQYVYRRLWQQLTNSSYPDHTAPCGLNDTGNHSTYHEEVQRQAALFSLYTQLFSTIPSLVVTLVLVAYSDQRGRKVTIIMPLIGGLIYCLSFLTVSFFELNIYLLVGASFASSLFGGVGTFLGGCFAYVADLCEDGRQKTLRMATVDMVIGLFSGVASLSTGYFLRAAGFNWPILTSAFCQILTLLYAVFLLEETVKRTPAGYSDAAGGGARPPRSAMKQMVLGIYGMFEGVGRRDRTRLLLLMLILTTFTFAHMGGLSSVTLYQLKEPLCWDEILIGYGAALSTTVFLTSFLGVMALTYCGVSQLWIVLGGLLSVASGLTLMSFAKTTPVMFYVRIPLLLAIMPYPVLRTMMSKIVSTSEQGALFGCVAFLESLSANVASAVFTSIYAITVAWCPGFSFLLAAGLCVIPAVLVGAVAVLKPDVAQEAEGFISAEVEPSVDEDVHS</sequence>
<dbReference type="GO" id="GO:0022857">
    <property type="term" value="F:transmembrane transporter activity"/>
    <property type="evidence" value="ECO:0007669"/>
    <property type="project" value="InterPro"/>
</dbReference>
<evidence type="ECO:0000256" key="6">
    <source>
        <dbReference type="SAM" id="Phobius"/>
    </source>
</evidence>
<feature type="transmembrane region" description="Helical" evidence="6">
    <location>
        <begin position="396"/>
        <end position="420"/>
    </location>
</feature>
<reference evidence="7" key="1">
    <citation type="submission" date="2022-07" db="EMBL/GenBank/DDBJ databases">
        <title>Chromosome-level genome of Muraenolepis orangiensis.</title>
        <authorList>
            <person name="Kim J."/>
        </authorList>
    </citation>
    <scope>NUCLEOTIDE SEQUENCE</scope>
    <source>
        <strain evidence="7">KU_S4_2022</strain>
        <tissue evidence="7">Muscle</tissue>
    </source>
</reference>
<dbReference type="AlphaFoldDB" id="A0A9Q0DJ16"/>
<feature type="transmembrane region" description="Helical" evidence="6">
    <location>
        <begin position="130"/>
        <end position="155"/>
    </location>
</feature>
<proteinExistence type="inferred from homology"/>
<feature type="transmembrane region" description="Helical" evidence="6">
    <location>
        <begin position="167"/>
        <end position="190"/>
    </location>
</feature>
<dbReference type="GO" id="GO:0034486">
    <property type="term" value="P:vacuolar transmembrane transport"/>
    <property type="evidence" value="ECO:0007669"/>
    <property type="project" value="TreeGrafter"/>
</dbReference>
<keyword evidence="3 6" id="KW-1133">Transmembrane helix</keyword>
<feature type="transmembrane region" description="Helical" evidence="6">
    <location>
        <begin position="196"/>
        <end position="218"/>
    </location>
</feature>
<dbReference type="GO" id="GO:0005765">
    <property type="term" value="C:lysosomal membrane"/>
    <property type="evidence" value="ECO:0007669"/>
    <property type="project" value="TreeGrafter"/>
</dbReference>
<feature type="transmembrane region" description="Helical" evidence="6">
    <location>
        <begin position="426"/>
        <end position="446"/>
    </location>
</feature>
<comment type="caution">
    <text evidence="7">The sequence shown here is derived from an EMBL/GenBank/DDBJ whole genome shotgun (WGS) entry which is preliminary data.</text>
</comment>
<accession>A0A9Q0DJ16</accession>
<keyword evidence="2 6" id="KW-0812">Transmembrane</keyword>
<feature type="transmembrane region" description="Helical" evidence="6">
    <location>
        <begin position="266"/>
        <end position="290"/>
    </location>
</feature>
<feature type="transmembrane region" description="Helical" evidence="6">
    <location>
        <begin position="302"/>
        <end position="325"/>
    </location>
</feature>
<dbReference type="InterPro" id="IPR036259">
    <property type="entry name" value="MFS_trans_sf"/>
</dbReference>
<name>A0A9Q0DJ16_9TELE</name>
<evidence type="ECO:0000313" key="7">
    <source>
        <dbReference type="EMBL" id="KAJ3589560.1"/>
    </source>
</evidence>
<comment type="subcellular location">
    <subcellularLocation>
        <location evidence="1">Membrane</location>
        <topology evidence="1">Multi-pass membrane protein</topology>
    </subcellularLocation>
</comment>
<feature type="transmembrane region" description="Helical" evidence="6">
    <location>
        <begin position="69"/>
        <end position="92"/>
    </location>
</feature>
<evidence type="ECO:0000256" key="1">
    <source>
        <dbReference type="ARBA" id="ARBA00004141"/>
    </source>
</evidence>
<dbReference type="InterPro" id="IPR011701">
    <property type="entry name" value="MFS"/>
</dbReference>
<organism evidence="7 8">
    <name type="scientific">Muraenolepis orangiensis</name>
    <name type="common">Patagonian moray cod</name>
    <dbReference type="NCBI Taxonomy" id="630683"/>
    <lineage>
        <taxon>Eukaryota</taxon>
        <taxon>Metazoa</taxon>
        <taxon>Chordata</taxon>
        <taxon>Craniata</taxon>
        <taxon>Vertebrata</taxon>
        <taxon>Euteleostomi</taxon>
        <taxon>Actinopterygii</taxon>
        <taxon>Neopterygii</taxon>
        <taxon>Teleostei</taxon>
        <taxon>Neoteleostei</taxon>
        <taxon>Acanthomorphata</taxon>
        <taxon>Zeiogadaria</taxon>
        <taxon>Gadariae</taxon>
        <taxon>Gadiformes</taxon>
        <taxon>Muraenolepidoidei</taxon>
        <taxon>Muraenolepididae</taxon>
        <taxon>Muraenolepis</taxon>
    </lineage>
</organism>
<evidence type="ECO:0008006" key="9">
    <source>
        <dbReference type="Google" id="ProtNLM"/>
    </source>
</evidence>
<feature type="transmembrane region" description="Helical" evidence="6">
    <location>
        <begin position="104"/>
        <end position="124"/>
    </location>
</feature>
<evidence type="ECO:0000256" key="5">
    <source>
        <dbReference type="ARBA" id="ARBA00038227"/>
    </source>
</evidence>
<keyword evidence="4 6" id="KW-0472">Membrane</keyword>
<dbReference type="Pfam" id="PF07690">
    <property type="entry name" value="MFS_1"/>
    <property type="match status" value="1"/>
</dbReference>
<dbReference type="PANTHER" id="PTHR23507">
    <property type="entry name" value="ZGC:174356"/>
    <property type="match status" value="1"/>
</dbReference>
<dbReference type="Proteomes" id="UP001148018">
    <property type="component" value="Unassembled WGS sequence"/>
</dbReference>
<dbReference type="EMBL" id="JANIIK010000115">
    <property type="protein sequence ID" value="KAJ3589560.1"/>
    <property type="molecule type" value="Genomic_DNA"/>
</dbReference>
<evidence type="ECO:0000313" key="8">
    <source>
        <dbReference type="Proteomes" id="UP001148018"/>
    </source>
</evidence>
<evidence type="ECO:0000256" key="2">
    <source>
        <dbReference type="ARBA" id="ARBA00022692"/>
    </source>
</evidence>
<feature type="transmembrane region" description="Helical" evidence="6">
    <location>
        <begin position="357"/>
        <end position="375"/>
    </location>
</feature>
<protein>
    <recommendedName>
        <fullName evidence="9">Solute carrier family 46 member 3</fullName>
    </recommendedName>
</protein>
<feature type="transmembrane region" description="Helical" evidence="6">
    <location>
        <begin position="7"/>
        <end position="26"/>
    </location>
</feature>
<dbReference type="OrthoDB" id="3026777at2759"/>
<dbReference type="SUPFAM" id="SSF103473">
    <property type="entry name" value="MFS general substrate transporter"/>
    <property type="match status" value="1"/>
</dbReference>
<feature type="transmembrane region" description="Helical" evidence="6">
    <location>
        <begin position="332"/>
        <end position="351"/>
    </location>
</feature>
<dbReference type="Gene3D" id="1.20.1250.20">
    <property type="entry name" value="MFS general substrate transporter like domains"/>
    <property type="match status" value="1"/>
</dbReference>
<keyword evidence="8" id="KW-1185">Reference proteome</keyword>